<feature type="compositionally biased region" description="Basic and acidic residues" evidence="1">
    <location>
        <begin position="29"/>
        <end position="44"/>
    </location>
</feature>
<evidence type="ECO:0000313" key="3">
    <source>
        <dbReference type="Proteomes" id="UP000008694"/>
    </source>
</evidence>
<evidence type="ECO:0000256" key="1">
    <source>
        <dbReference type="SAM" id="MobiDB-lite"/>
    </source>
</evidence>
<accession>D7LMG5</accession>
<gene>
    <name evidence="2" type="ORF">ARALYDRAFT_905497</name>
</gene>
<dbReference type="Proteomes" id="UP000008694">
    <property type="component" value="Unassembled WGS sequence"/>
</dbReference>
<proteinExistence type="predicted"/>
<keyword evidence="3" id="KW-1185">Reference proteome</keyword>
<organism evidence="3">
    <name type="scientific">Arabidopsis lyrata subsp. lyrata</name>
    <name type="common">Lyre-leaved rock-cress</name>
    <dbReference type="NCBI Taxonomy" id="81972"/>
    <lineage>
        <taxon>Eukaryota</taxon>
        <taxon>Viridiplantae</taxon>
        <taxon>Streptophyta</taxon>
        <taxon>Embryophyta</taxon>
        <taxon>Tracheophyta</taxon>
        <taxon>Spermatophyta</taxon>
        <taxon>Magnoliopsida</taxon>
        <taxon>eudicotyledons</taxon>
        <taxon>Gunneridae</taxon>
        <taxon>Pentapetalae</taxon>
        <taxon>rosids</taxon>
        <taxon>malvids</taxon>
        <taxon>Brassicales</taxon>
        <taxon>Brassicaceae</taxon>
        <taxon>Camelineae</taxon>
        <taxon>Arabidopsis</taxon>
    </lineage>
</organism>
<reference evidence="3" key="1">
    <citation type="journal article" date="2011" name="Nat. Genet.">
        <title>The Arabidopsis lyrata genome sequence and the basis of rapid genome size change.</title>
        <authorList>
            <person name="Hu T.T."/>
            <person name="Pattyn P."/>
            <person name="Bakker E.G."/>
            <person name="Cao J."/>
            <person name="Cheng J.-F."/>
            <person name="Clark R.M."/>
            <person name="Fahlgren N."/>
            <person name="Fawcett J.A."/>
            <person name="Grimwood J."/>
            <person name="Gundlach H."/>
            <person name="Haberer G."/>
            <person name="Hollister J.D."/>
            <person name="Ossowski S."/>
            <person name="Ottilar R.P."/>
            <person name="Salamov A.A."/>
            <person name="Schneeberger K."/>
            <person name="Spannagl M."/>
            <person name="Wang X."/>
            <person name="Yang L."/>
            <person name="Nasrallah M.E."/>
            <person name="Bergelson J."/>
            <person name="Carrington J.C."/>
            <person name="Gaut B.S."/>
            <person name="Schmutz J."/>
            <person name="Mayer K.F.X."/>
            <person name="Van de Peer Y."/>
            <person name="Grigoriev I.V."/>
            <person name="Nordborg M."/>
            <person name="Weigel D."/>
            <person name="Guo Y.-L."/>
        </authorList>
    </citation>
    <scope>NUCLEOTIDE SEQUENCE [LARGE SCALE GENOMIC DNA]</scope>
    <source>
        <strain evidence="3">cv. MN47</strain>
    </source>
</reference>
<dbReference type="EMBL" id="GL348717">
    <property type="protein sequence ID" value="EFH51897.1"/>
    <property type="molecule type" value="Genomic_DNA"/>
</dbReference>
<dbReference type="Gramene" id="scaffold_501201.1">
    <property type="protein sequence ID" value="scaffold_501201.1"/>
    <property type="gene ID" value="scaffold_501201.1"/>
</dbReference>
<dbReference type="AlphaFoldDB" id="D7LMG5"/>
<feature type="region of interest" description="Disordered" evidence="1">
    <location>
        <begin position="19"/>
        <end position="44"/>
    </location>
</feature>
<dbReference type="HOGENOM" id="CLU_3016961_0_0_1"/>
<name>D7LMG5_ARALL</name>
<sequence length="56" mass="6524">MSQSTIRWRLRSMISIVKLGKSPRSTPRSKPDSGRKETFTDGEKKAMKQWKICIKK</sequence>
<evidence type="ECO:0000313" key="2">
    <source>
        <dbReference type="EMBL" id="EFH51897.1"/>
    </source>
</evidence>
<protein>
    <submittedName>
        <fullName evidence="2">Predicted protein</fullName>
    </submittedName>
</protein>